<accession>A0A914X9D4</accession>
<evidence type="ECO:0000259" key="2">
    <source>
        <dbReference type="Pfam" id="PF17517"/>
    </source>
</evidence>
<proteinExistence type="predicted"/>
<evidence type="ECO:0000313" key="3">
    <source>
        <dbReference type="Proteomes" id="UP000887566"/>
    </source>
</evidence>
<dbReference type="PANTHER" id="PTHR46534">
    <property type="entry name" value="IGGFC_BINDING DOMAIN-CONTAINING PROTEIN"/>
    <property type="match status" value="1"/>
</dbReference>
<name>A0A914X9D4_9BILA</name>
<dbReference type="AlphaFoldDB" id="A0A914X9D4"/>
<protein>
    <submittedName>
        <fullName evidence="4">IgGFc-binding protein N-terminal domain-containing protein</fullName>
    </submittedName>
</protein>
<organism evidence="3 4">
    <name type="scientific">Plectus sambesii</name>
    <dbReference type="NCBI Taxonomy" id="2011161"/>
    <lineage>
        <taxon>Eukaryota</taxon>
        <taxon>Metazoa</taxon>
        <taxon>Ecdysozoa</taxon>
        <taxon>Nematoda</taxon>
        <taxon>Chromadorea</taxon>
        <taxon>Plectida</taxon>
        <taxon>Plectina</taxon>
        <taxon>Plectoidea</taxon>
        <taxon>Plectidae</taxon>
        <taxon>Plectus</taxon>
    </lineage>
</organism>
<dbReference type="WBParaSite" id="PSAMB.scaffold6984size8472.g29433.t1">
    <property type="protein sequence ID" value="PSAMB.scaffold6984size8472.g29433.t1"/>
    <property type="gene ID" value="PSAMB.scaffold6984size8472.g29433"/>
</dbReference>
<feature type="chain" id="PRO_5037229485" evidence="1">
    <location>
        <begin position="20"/>
        <end position="445"/>
    </location>
</feature>
<dbReference type="Proteomes" id="UP000887566">
    <property type="component" value="Unplaced"/>
</dbReference>
<evidence type="ECO:0000256" key="1">
    <source>
        <dbReference type="SAM" id="SignalP"/>
    </source>
</evidence>
<feature type="domain" description="IgGFc-binding protein N-terminal" evidence="2">
    <location>
        <begin position="134"/>
        <end position="409"/>
    </location>
</feature>
<dbReference type="PANTHER" id="PTHR46534:SF1">
    <property type="entry name" value="IGGFC-BINDING PROTEIN N-TERMINAL DOMAIN-CONTAINING PROTEIN"/>
    <property type="match status" value="1"/>
</dbReference>
<keyword evidence="3" id="KW-1185">Reference proteome</keyword>
<evidence type="ECO:0000313" key="4">
    <source>
        <dbReference type="WBParaSite" id="PSAMB.scaffold6984size8472.g29433.t1"/>
    </source>
</evidence>
<dbReference type="Pfam" id="PF17517">
    <property type="entry name" value="IgGFc_binding"/>
    <property type="match status" value="1"/>
</dbReference>
<sequence length="445" mass="47671">MMAIRVLCLLLASANFAYADNNVPTIANDFVFTFFSAYRYPSDSVLLALVSNNNNKTANVVVTSPYSSFTTIRVSVAPYSVLKIPITPVSIQDQFPNYNNNGRIVVENKGIRLQSDLPVAVYAHSELNEGISADSFMVIPAIHLGMQYVAVTSTQPLESASNVIAVVAYQDNTKVTIGSQTVTINALQVASVASFAVLSGTAISGNKPFGVISGCSSGSISWDGGSGYEAVMLLPVNAWGTQFAAIPFLYLTTNYYQVVANTDHTVVSAGSTVIATLYAGEYRRFQIGAALISSNYPIQLIQIGQYTGSVNNDLGSPFFLQLPSTDRMSNTNVLFQPTGFFEDFDEPLVFVLRIVTNLAGSGKIQLDGSTINPLQFKHVPNSSFYYYETTTSNTTHSVSTNTSGTQYSVMSYTYGGGEGCGFVCAYSLPIGNPAATTTAKPPIQL</sequence>
<feature type="signal peptide" evidence="1">
    <location>
        <begin position="1"/>
        <end position="19"/>
    </location>
</feature>
<keyword evidence="1" id="KW-0732">Signal</keyword>
<reference evidence="4" key="1">
    <citation type="submission" date="2022-11" db="UniProtKB">
        <authorList>
            <consortium name="WormBaseParasite"/>
        </authorList>
    </citation>
    <scope>IDENTIFICATION</scope>
</reference>
<dbReference type="InterPro" id="IPR035234">
    <property type="entry name" value="IgGFc-bd_N"/>
</dbReference>